<dbReference type="SMART" id="SM00248">
    <property type="entry name" value="ANK"/>
    <property type="match status" value="5"/>
</dbReference>
<dbReference type="PROSITE" id="PS50297">
    <property type="entry name" value="ANK_REP_REGION"/>
    <property type="match status" value="1"/>
</dbReference>
<feature type="repeat" description="ANK" evidence="3">
    <location>
        <begin position="455"/>
        <end position="492"/>
    </location>
</feature>
<comment type="caution">
    <text evidence="4">The sequence shown here is derived from an EMBL/GenBank/DDBJ whole genome shotgun (WGS) entry which is preliminary data.</text>
</comment>
<feature type="repeat" description="ANK" evidence="3">
    <location>
        <begin position="527"/>
        <end position="559"/>
    </location>
</feature>
<evidence type="ECO:0000313" key="5">
    <source>
        <dbReference type="Proteomes" id="UP000604046"/>
    </source>
</evidence>
<organism evidence="4 5">
    <name type="scientific">Symbiodinium natans</name>
    <dbReference type="NCBI Taxonomy" id="878477"/>
    <lineage>
        <taxon>Eukaryota</taxon>
        <taxon>Sar</taxon>
        <taxon>Alveolata</taxon>
        <taxon>Dinophyceae</taxon>
        <taxon>Suessiales</taxon>
        <taxon>Symbiodiniaceae</taxon>
        <taxon>Symbiodinium</taxon>
    </lineage>
</organism>
<dbReference type="InterPro" id="IPR050745">
    <property type="entry name" value="Multifunctional_regulatory"/>
</dbReference>
<keyword evidence="1" id="KW-0677">Repeat</keyword>
<evidence type="ECO:0000256" key="1">
    <source>
        <dbReference type="ARBA" id="ARBA00022737"/>
    </source>
</evidence>
<name>A0A812IG81_9DINO</name>
<evidence type="ECO:0000256" key="3">
    <source>
        <dbReference type="PROSITE-ProRule" id="PRU00023"/>
    </source>
</evidence>
<dbReference type="Pfam" id="PF00023">
    <property type="entry name" value="Ank"/>
    <property type="match status" value="1"/>
</dbReference>
<dbReference type="PANTHER" id="PTHR24189">
    <property type="entry name" value="MYOTROPHIN"/>
    <property type="match status" value="1"/>
</dbReference>
<keyword evidence="5" id="KW-1185">Reference proteome</keyword>
<reference evidence="4" key="1">
    <citation type="submission" date="2021-02" db="EMBL/GenBank/DDBJ databases">
        <authorList>
            <person name="Dougan E. K."/>
            <person name="Rhodes N."/>
            <person name="Thang M."/>
            <person name="Chan C."/>
        </authorList>
    </citation>
    <scope>NUCLEOTIDE SEQUENCE</scope>
</reference>
<keyword evidence="2 3" id="KW-0040">ANK repeat</keyword>
<sequence>MGNWPCAEEAAKGSPNAQMVHESFFPMYLVKVSDFLKMEGAPEPHDVLKQRGLLHEWRAGMFAVFVSHQWLGRQHPDPKGEQVAVLRETLKILIDGSLAIEGDLVSMSYGEGKRLTPETRKQVETGYLFFDWFAIPQITARVEGVNEELTKTDAARAVNSIPSYVEAASLFVALVPFVLHTDTKQWCSYTTWLARGWCRAELWLHMLSSKPDTSVILITSVPEAKFMFPLDWLMNTIASGDFTVEDDRAVVVQLGQRAIESKIRELKESGPLHAYRFYLAHQSRMLGLKSSEWDVQDFLEAFQFASLEEAATDRSSMNALMCAVFSGDSGMIRQLVRFRADVNSRAHGLAKAGYFDGQPLIVCASKSHQPPHVLATLVELRADVHARSSNGSTVAPMVRSPEQLQVIIEARGDLHCHFDPMGHTPLGGACGMANSDTISAFLKARCDPNPPLYGLGQGPLHHAILFSRGNRSALQIVRLLLEHGADPNAVTNPTGLFNWVCQAALAYEMIRGRQSSTFLIRAYASLPRLSPLGLAAMVGDPDMMQLLLDFGAEAPLPNTRGDFPEDLARENGHLHLLPLLNTFHV</sequence>
<protein>
    <submittedName>
        <fullName evidence="4">Uncharacterized protein</fullName>
    </submittedName>
</protein>
<dbReference type="Proteomes" id="UP000604046">
    <property type="component" value="Unassembled WGS sequence"/>
</dbReference>
<dbReference type="PANTHER" id="PTHR24189:SF50">
    <property type="entry name" value="ANKYRIN REPEAT AND SOCS BOX PROTEIN 2"/>
    <property type="match status" value="1"/>
</dbReference>
<dbReference type="OrthoDB" id="194358at2759"/>
<dbReference type="InterPro" id="IPR036770">
    <property type="entry name" value="Ankyrin_rpt-contain_sf"/>
</dbReference>
<accession>A0A812IG81</accession>
<gene>
    <name evidence="4" type="ORF">SNAT2548_LOCUS4278</name>
</gene>
<dbReference type="InterPro" id="IPR002110">
    <property type="entry name" value="Ankyrin_rpt"/>
</dbReference>
<dbReference type="AlphaFoldDB" id="A0A812IG81"/>
<evidence type="ECO:0000313" key="4">
    <source>
        <dbReference type="EMBL" id="CAE7035314.1"/>
    </source>
</evidence>
<dbReference type="EMBL" id="CAJNDS010000262">
    <property type="protein sequence ID" value="CAE7035314.1"/>
    <property type="molecule type" value="Genomic_DNA"/>
</dbReference>
<evidence type="ECO:0000256" key="2">
    <source>
        <dbReference type="ARBA" id="ARBA00023043"/>
    </source>
</evidence>
<dbReference type="PROSITE" id="PS50088">
    <property type="entry name" value="ANK_REPEAT"/>
    <property type="match status" value="2"/>
</dbReference>
<proteinExistence type="predicted"/>
<dbReference type="Gene3D" id="1.25.40.20">
    <property type="entry name" value="Ankyrin repeat-containing domain"/>
    <property type="match status" value="2"/>
</dbReference>
<dbReference type="SUPFAM" id="SSF48403">
    <property type="entry name" value="Ankyrin repeat"/>
    <property type="match status" value="1"/>
</dbReference>